<evidence type="ECO:0000313" key="5">
    <source>
        <dbReference type="EMBL" id="CAD7279378.1"/>
    </source>
</evidence>
<evidence type="ECO:0000256" key="4">
    <source>
        <dbReference type="SAM" id="SignalP"/>
    </source>
</evidence>
<protein>
    <submittedName>
        <fullName evidence="5">Uncharacterized protein</fullName>
    </submittedName>
</protein>
<evidence type="ECO:0000256" key="1">
    <source>
        <dbReference type="ARBA" id="ARBA00022737"/>
    </source>
</evidence>
<feature type="repeat" description="ANK" evidence="3">
    <location>
        <begin position="221"/>
        <end position="244"/>
    </location>
</feature>
<dbReference type="Proteomes" id="UP000678499">
    <property type="component" value="Unassembled WGS sequence"/>
</dbReference>
<dbReference type="PROSITE" id="PS50297">
    <property type="entry name" value="ANK_REP_REGION"/>
    <property type="match status" value="5"/>
</dbReference>
<feature type="repeat" description="ANK" evidence="3">
    <location>
        <begin position="917"/>
        <end position="939"/>
    </location>
</feature>
<organism evidence="5">
    <name type="scientific">Notodromas monacha</name>
    <dbReference type="NCBI Taxonomy" id="399045"/>
    <lineage>
        <taxon>Eukaryota</taxon>
        <taxon>Metazoa</taxon>
        <taxon>Ecdysozoa</taxon>
        <taxon>Arthropoda</taxon>
        <taxon>Crustacea</taxon>
        <taxon>Oligostraca</taxon>
        <taxon>Ostracoda</taxon>
        <taxon>Podocopa</taxon>
        <taxon>Podocopida</taxon>
        <taxon>Cypridocopina</taxon>
        <taxon>Cypridoidea</taxon>
        <taxon>Cyprididae</taxon>
        <taxon>Notodromas</taxon>
    </lineage>
</organism>
<evidence type="ECO:0000256" key="3">
    <source>
        <dbReference type="PROSITE-ProRule" id="PRU00023"/>
    </source>
</evidence>
<keyword evidence="4" id="KW-0732">Signal</keyword>
<keyword evidence="1" id="KW-0677">Repeat</keyword>
<dbReference type="SMART" id="SM00248">
    <property type="entry name" value="ANK"/>
    <property type="match status" value="13"/>
</dbReference>
<reference evidence="5" key="1">
    <citation type="submission" date="2020-11" db="EMBL/GenBank/DDBJ databases">
        <authorList>
            <person name="Tran Van P."/>
        </authorList>
    </citation>
    <scope>NUCLEOTIDE SEQUENCE</scope>
</reference>
<evidence type="ECO:0000256" key="2">
    <source>
        <dbReference type="ARBA" id="ARBA00023043"/>
    </source>
</evidence>
<name>A0A7R9BQ07_9CRUS</name>
<dbReference type="EMBL" id="OA883647">
    <property type="protein sequence ID" value="CAD7279378.1"/>
    <property type="molecule type" value="Genomic_DNA"/>
</dbReference>
<feature type="repeat" description="ANK" evidence="3">
    <location>
        <begin position="298"/>
        <end position="323"/>
    </location>
</feature>
<proteinExistence type="predicted"/>
<dbReference type="Gene3D" id="1.25.40.20">
    <property type="entry name" value="Ankyrin repeat-containing domain"/>
    <property type="match status" value="4"/>
</dbReference>
<dbReference type="SUPFAM" id="SSF48403">
    <property type="entry name" value="Ankyrin repeat"/>
    <property type="match status" value="2"/>
</dbReference>
<dbReference type="InterPro" id="IPR036770">
    <property type="entry name" value="Ankyrin_rpt-contain_sf"/>
</dbReference>
<dbReference type="Pfam" id="PF13637">
    <property type="entry name" value="Ank_4"/>
    <property type="match status" value="1"/>
</dbReference>
<dbReference type="PANTHER" id="PTHR24198">
    <property type="entry name" value="ANKYRIN REPEAT AND PROTEIN KINASE DOMAIN-CONTAINING PROTEIN"/>
    <property type="match status" value="1"/>
</dbReference>
<gene>
    <name evidence="5" type="ORF">NMOB1V02_LOCUS7051</name>
</gene>
<dbReference type="PROSITE" id="PS50088">
    <property type="entry name" value="ANK_REPEAT"/>
    <property type="match status" value="5"/>
</dbReference>
<dbReference type="EMBL" id="CAJPEX010001610">
    <property type="protein sequence ID" value="CAG0919530.1"/>
    <property type="molecule type" value="Genomic_DNA"/>
</dbReference>
<dbReference type="InterPro" id="IPR002110">
    <property type="entry name" value="Ankyrin_rpt"/>
</dbReference>
<keyword evidence="6" id="KW-1185">Reference proteome</keyword>
<evidence type="ECO:0000313" key="6">
    <source>
        <dbReference type="Proteomes" id="UP000678499"/>
    </source>
</evidence>
<dbReference type="OrthoDB" id="10251692at2759"/>
<dbReference type="Pfam" id="PF12796">
    <property type="entry name" value="Ank_2"/>
    <property type="match status" value="3"/>
</dbReference>
<accession>A0A7R9BQ07</accession>
<dbReference type="PRINTS" id="PR01415">
    <property type="entry name" value="ANKYRIN"/>
</dbReference>
<keyword evidence="2 3" id="KW-0040">ANK repeat</keyword>
<dbReference type="Pfam" id="PF00023">
    <property type="entry name" value="Ank"/>
    <property type="match status" value="2"/>
</dbReference>
<feature type="repeat" description="ANK" evidence="3">
    <location>
        <begin position="1105"/>
        <end position="1141"/>
    </location>
</feature>
<feature type="chain" id="PRO_5036210188" evidence="4">
    <location>
        <begin position="18"/>
        <end position="1359"/>
    </location>
</feature>
<feature type="signal peptide" evidence="4">
    <location>
        <begin position="1"/>
        <end position="17"/>
    </location>
</feature>
<sequence>MMISWIGSFLVIAQAFAQLEHEDLVEVFSSGGNLVGKPNNRQPTWPPSPPPAQNRPVIFDHRQPINHTSGVIRPQSGFDYITGADQQHRVHPQKGNAVIVPLKGDDQFALHRAAKDENLALVKEILKKSQRYGTVSESLFAVDYHGFTPLHYAAANNDRTMAVYIATSVSSPENYVTYSAAEFPEVPNAFLIAVWNNSASVVDALLPLIESNAKLLQPSPKGLSPLHIAAAKGYVEIAQMLVDRLFRTDISLACFADAKGRTPMHFAARYDQAEIAGVILNRMTPKQAESCLSHAAMNGWTPLHYAARYHTSRIVNFILRLSATELNNEARGFSPLSLAAFGCRDFDGDSTVSLLLHAGANVTSSKGDDIEDVCRRAQCQSCLNAFEVFFESNAIKYDSTCNVLRESKDFVPYERRTKTRGGSENCGIPKIIPSRNPCFFVDVIDFTGFLSPSNGTKIGVGVAIDENLILVPASAFVITDRSPVPGHQPVGQMTVAHPLVVKRRVFKSSKHLALDGRYAVKTPGTTSKRGSSSTSVQKYVLVKDRPVVRGSFNLDSVRDDMAYLTLNSSLSEFGDGICFLCLPNDEVSLGCLNNRNCFIVTPGQGELPDASGKPKPAWTKFSPEFVSNEYCDRELRKSGTSLGKSADQICIRNPDENRCGGEFSALVCQSEELVRFYGFQVYPKNNLTDCRKRGIHGIIETTQTSGSDAFFRMNVVEYVMKRILVLAFCVLVTGFGSVESQIPDVGLPELAAPVLAIFDRDSDHIKTLKTLYNQKNMTGFIDYWKASGLTPNFQDANGRGFLHWEVGVNIHAKEAPLQEFIPVRLFFSRSHWNETNWDLKDNAGLTALHYAVLYDKHSMVQIVLLMGASTVVKTPQEKTSVHLAAERGLRITAHELLKGSPGFSPYPKEALFFVDETGYTPLHLAAASNSSSVAELLAEYADSPSYYIGYKPPGFPNMPSSLQLAIAKSSSAVVAVFLGLLESDSALLLEPNPAGFLPLQIAANNGDEAIVKMLVRRLKKRGVSWLCAPDKFRRNALHYAARFQHVEVMRIILDRVSQADKEFCVHQKGVNGWLPLHYAAKYNNHEAVDFILRVSKDQVNAALQTGQTALILAAEQCHLCEDATTVKLLIRGGADVNQEAARSPLELCQDRDCLSCVEAIQESLSAQQEDPEETFECSQQPAENIFSGVTGSSKTPSGSHDCGVPRLDRSRQMCFFVEIVDFSQVRSPSRGSVVGYGVVIDETVVSVPVSLFLTDGIFGTPEFVKDGSYAIKTPGRRGRSSGRYIQVDGLAHEHPQLDTVSGANSFAFFLLTEPLTVFDDGICFLCMPQVNVPLGCLNSCFVVTPVILTKTTTNTGIWF</sequence>
<feature type="repeat" description="ANK" evidence="3">
    <location>
        <begin position="843"/>
        <end position="875"/>
    </location>
</feature>
<dbReference type="PANTHER" id="PTHR24198:SF185">
    <property type="entry name" value="ANKYRIN-3"/>
    <property type="match status" value="1"/>
</dbReference>